<dbReference type="PANTHER" id="PTHR33154:SF33">
    <property type="entry name" value="TRANSCRIPTIONAL REPRESSOR SDPR"/>
    <property type="match status" value="1"/>
</dbReference>
<dbReference type="GO" id="GO:0003700">
    <property type="term" value="F:DNA-binding transcription factor activity"/>
    <property type="evidence" value="ECO:0007669"/>
    <property type="project" value="InterPro"/>
</dbReference>
<proteinExistence type="predicted"/>
<dbReference type="OrthoDB" id="3400172at2"/>
<gene>
    <name evidence="5" type="ORF">CTEST_09410</name>
</gene>
<name>A0A0G3H7H6_9CORY</name>
<evidence type="ECO:0000259" key="4">
    <source>
        <dbReference type="PROSITE" id="PS50987"/>
    </source>
</evidence>
<dbReference type="InterPro" id="IPR051081">
    <property type="entry name" value="HTH_MetalResp_TranReg"/>
</dbReference>
<dbReference type="EMBL" id="CP011545">
    <property type="protein sequence ID" value="AKK09309.1"/>
    <property type="molecule type" value="Genomic_DNA"/>
</dbReference>
<sequence length="100" mass="11319">MDGFEALADPTRRKIIELVATGPRPAGEIARHFSVSRPAISQHLNILSASEILEVEPRGRQRIYSLNKDALEGPLDWLEAQRQRWNAALDRLESEMKKEG</sequence>
<reference evidence="6" key="2">
    <citation type="submission" date="2015-05" db="EMBL/GenBank/DDBJ databases">
        <title>Complete genome sequence of Corynebacterium testudinoris DSM 44614, recovered from necrotic lesions in the mouth of a tortoise.</title>
        <authorList>
            <person name="Ruckert C."/>
            <person name="Albersmeier A."/>
            <person name="Winkler A."/>
            <person name="Tauch A."/>
        </authorList>
    </citation>
    <scope>NUCLEOTIDE SEQUENCE [LARGE SCALE GENOMIC DNA]</scope>
    <source>
        <strain evidence="6">DSM 44614</strain>
    </source>
</reference>
<dbReference type="Pfam" id="PF01022">
    <property type="entry name" value="HTH_5"/>
    <property type="match status" value="1"/>
</dbReference>
<dbReference type="InterPro" id="IPR001845">
    <property type="entry name" value="HTH_ArsR_DNA-bd_dom"/>
</dbReference>
<evidence type="ECO:0000256" key="2">
    <source>
        <dbReference type="ARBA" id="ARBA00023125"/>
    </source>
</evidence>
<evidence type="ECO:0000313" key="5">
    <source>
        <dbReference type="EMBL" id="AKK09309.1"/>
    </source>
</evidence>
<evidence type="ECO:0000256" key="1">
    <source>
        <dbReference type="ARBA" id="ARBA00023015"/>
    </source>
</evidence>
<keyword evidence="3" id="KW-0804">Transcription</keyword>
<evidence type="ECO:0000256" key="3">
    <source>
        <dbReference type="ARBA" id="ARBA00023163"/>
    </source>
</evidence>
<organism evidence="5 6">
    <name type="scientific">Corynebacterium testudinoris</name>
    <dbReference type="NCBI Taxonomy" id="136857"/>
    <lineage>
        <taxon>Bacteria</taxon>
        <taxon>Bacillati</taxon>
        <taxon>Actinomycetota</taxon>
        <taxon>Actinomycetes</taxon>
        <taxon>Mycobacteriales</taxon>
        <taxon>Corynebacteriaceae</taxon>
        <taxon>Corynebacterium</taxon>
    </lineage>
</organism>
<dbReference type="RefSeq" id="WP_047253504.1">
    <property type="nucleotide sequence ID" value="NZ_CP011545.1"/>
</dbReference>
<dbReference type="KEGG" id="cted:CTEST_09410"/>
<dbReference type="SUPFAM" id="SSF46785">
    <property type="entry name" value="Winged helix' DNA-binding domain"/>
    <property type="match status" value="1"/>
</dbReference>
<keyword evidence="2" id="KW-0238">DNA-binding</keyword>
<keyword evidence="6" id="KW-1185">Reference proteome</keyword>
<protein>
    <submittedName>
        <fullName evidence="5">Transcriptional regulator, ArsR family</fullName>
    </submittedName>
</protein>
<dbReference type="Proteomes" id="UP000035540">
    <property type="component" value="Chromosome"/>
</dbReference>
<accession>A0A0G3H7H6</accession>
<dbReference type="CDD" id="cd00090">
    <property type="entry name" value="HTH_ARSR"/>
    <property type="match status" value="1"/>
</dbReference>
<dbReference type="PATRIC" id="fig|136857.5.peg.1869"/>
<dbReference type="AlphaFoldDB" id="A0A0G3H7H6"/>
<dbReference type="InterPro" id="IPR036390">
    <property type="entry name" value="WH_DNA-bd_sf"/>
</dbReference>
<dbReference type="STRING" id="136857.CTEST_09410"/>
<keyword evidence="1" id="KW-0805">Transcription regulation</keyword>
<dbReference type="SMART" id="SM00418">
    <property type="entry name" value="HTH_ARSR"/>
    <property type="match status" value="1"/>
</dbReference>
<dbReference type="PANTHER" id="PTHR33154">
    <property type="entry name" value="TRANSCRIPTIONAL REGULATOR, ARSR FAMILY"/>
    <property type="match status" value="1"/>
</dbReference>
<evidence type="ECO:0000313" key="6">
    <source>
        <dbReference type="Proteomes" id="UP000035540"/>
    </source>
</evidence>
<dbReference type="InterPro" id="IPR011991">
    <property type="entry name" value="ArsR-like_HTH"/>
</dbReference>
<dbReference type="NCBIfam" id="NF033788">
    <property type="entry name" value="HTH_metalloreg"/>
    <property type="match status" value="1"/>
</dbReference>
<dbReference type="PRINTS" id="PR00778">
    <property type="entry name" value="HTHARSR"/>
</dbReference>
<dbReference type="InterPro" id="IPR036388">
    <property type="entry name" value="WH-like_DNA-bd_sf"/>
</dbReference>
<dbReference type="GO" id="GO:0003677">
    <property type="term" value="F:DNA binding"/>
    <property type="evidence" value="ECO:0007669"/>
    <property type="project" value="UniProtKB-KW"/>
</dbReference>
<feature type="domain" description="HTH arsR-type" evidence="4">
    <location>
        <begin position="1"/>
        <end position="86"/>
    </location>
</feature>
<dbReference type="PROSITE" id="PS50987">
    <property type="entry name" value="HTH_ARSR_2"/>
    <property type="match status" value="1"/>
</dbReference>
<reference evidence="5 6" key="1">
    <citation type="journal article" date="2015" name="Genome Announc.">
        <title>Complete Genome Sequence of the Type Strain Corynebacterium testudinoris DSM 44614, Recovered from Necrotic Lesions in the Mouth of a Tortoise.</title>
        <authorList>
            <person name="Ruckert C."/>
            <person name="Kriete M."/>
            <person name="Jaenicke S."/>
            <person name="Winkler A."/>
            <person name="Tauch A."/>
        </authorList>
    </citation>
    <scope>NUCLEOTIDE SEQUENCE [LARGE SCALE GENOMIC DNA]</scope>
    <source>
        <strain evidence="5 6">DSM 44614</strain>
    </source>
</reference>
<dbReference type="Gene3D" id="1.10.10.10">
    <property type="entry name" value="Winged helix-like DNA-binding domain superfamily/Winged helix DNA-binding domain"/>
    <property type="match status" value="1"/>
</dbReference>